<reference evidence="1 2" key="1">
    <citation type="submission" date="2020-07" db="EMBL/GenBank/DDBJ databases">
        <authorList>
            <person name="Zhuang K."/>
            <person name="Ran Y."/>
        </authorList>
    </citation>
    <scope>NUCLEOTIDE SEQUENCE [LARGE SCALE GENOMIC DNA]</scope>
    <source>
        <strain evidence="1 2">WCH-YHL-001</strain>
    </source>
</reference>
<protein>
    <submittedName>
        <fullName evidence="1">Uncharacterized protein</fullName>
    </submittedName>
</protein>
<evidence type="ECO:0000313" key="1">
    <source>
        <dbReference type="EMBL" id="QLY33950.1"/>
    </source>
</evidence>
<sequence>MMRRNRYPGTCADCKQPIGVKQGYLFGSSNAVVCEDCVYDFYGLEHKYFVRIENPDTGTS</sequence>
<keyword evidence="2" id="KW-1185">Reference proteome</keyword>
<gene>
    <name evidence="1" type="ORF">H0264_18490</name>
</gene>
<dbReference type="RefSeq" id="WP_181585114.1">
    <property type="nucleotide sequence ID" value="NZ_CP059399.1"/>
</dbReference>
<organism evidence="1 2">
    <name type="scientific">Nocardia huaxiensis</name>
    <dbReference type="NCBI Taxonomy" id="2755382"/>
    <lineage>
        <taxon>Bacteria</taxon>
        <taxon>Bacillati</taxon>
        <taxon>Actinomycetota</taxon>
        <taxon>Actinomycetes</taxon>
        <taxon>Mycobacteriales</taxon>
        <taxon>Nocardiaceae</taxon>
        <taxon>Nocardia</taxon>
    </lineage>
</organism>
<name>A0A7D6VNW6_9NOCA</name>
<dbReference type="KEGG" id="nhu:H0264_18490"/>
<evidence type="ECO:0000313" key="2">
    <source>
        <dbReference type="Proteomes" id="UP000515512"/>
    </source>
</evidence>
<dbReference type="EMBL" id="CP059399">
    <property type="protein sequence ID" value="QLY33950.1"/>
    <property type="molecule type" value="Genomic_DNA"/>
</dbReference>
<dbReference type="Proteomes" id="UP000515512">
    <property type="component" value="Chromosome"/>
</dbReference>
<dbReference type="AlphaFoldDB" id="A0A7D6VNW6"/>
<proteinExistence type="predicted"/>
<accession>A0A7D6VNW6</accession>